<evidence type="ECO:0000256" key="5">
    <source>
        <dbReference type="ARBA" id="ARBA00022676"/>
    </source>
</evidence>
<gene>
    <name evidence="13" type="primary">ALG1</name>
    <name evidence="13" type="ORF">I7I51_02703</name>
</gene>
<dbReference type="InterPro" id="IPR026051">
    <property type="entry name" value="ALG1-like"/>
</dbReference>
<organism evidence="13 14">
    <name type="scientific">Ajellomyces capsulatus</name>
    <name type="common">Darling's disease fungus</name>
    <name type="synonym">Histoplasma capsulatum</name>
    <dbReference type="NCBI Taxonomy" id="5037"/>
    <lineage>
        <taxon>Eukaryota</taxon>
        <taxon>Fungi</taxon>
        <taxon>Dikarya</taxon>
        <taxon>Ascomycota</taxon>
        <taxon>Pezizomycotina</taxon>
        <taxon>Eurotiomycetes</taxon>
        <taxon>Eurotiomycetidae</taxon>
        <taxon>Onygenales</taxon>
        <taxon>Ajellomycetaceae</taxon>
        <taxon>Histoplasma</taxon>
    </lineage>
</organism>
<evidence type="ECO:0000256" key="7">
    <source>
        <dbReference type="ARBA" id="ARBA00022692"/>
    </source>
</evidence>
<evidence type="ECO:0000256" key="10">
    <source>
        <dbReference type="ARBA" id="ARBA00023136"/>
    </source>
</evidence>
<comment type="pathway">
    <text evidence="2">Protein modification; protein glycosylation.</text>
</comment>
<dbReference type="PANTHER" id="PTHR13036">
    <property type="entry name" value="BETA1,4 MANNOSYLTRANSFERASE"/>
    <property type="match status" value="1"/>
</dbReference>
<keyword evidence="6 13" id="KW-0808">Transferase</keyword>
<dbReference type="SUPFAM" id="SSF53756">
    <property type="entry name" value="UDP-Glycosyltransferase/glycogen phosphorylase"/>
    <property type="match status" value="1"/>
</dbReference>
<evidence type="ECO:0000256" key="12">
    <source>
        <dbReference type="SAM" id="Phobius"/>
    </source>
</evidence>
<dbReference type="EMBL" id="CP069116">
    <property type="protein sequence ID" value="QSS66516.1"/>
    <property type="molecule type" value="Genomic_DNA"/>
</dbReference>
<keyword evidence="7 12" id="KW-0812">Transmembrane</keyword>
<dbReference type="Gene3D" id="3.40.50.2000">
    <property type="entry name" value="Glycogen Phosphorylase B"/>
    <property type="match status" value="1"/>
</dbReference>
<evidence type="ECO:0000256" key="8">
    <source>
        <dbReference type="ARBA" id="ARBA00022824"/>
    </source>
</evidence>
<dbReference type="EC" id="2.4.1.142" evidence="3"/>
<accession>A0A8A1MJ55</accession>
<dbReference type="GO" id="GO:0004578">
    <property type="term" value="F:chitobiosyldiphosphodolichol beta-mannosyltransferase activity"/>
    <property type="evidence" value="ECO:0007669"/>
    <property type="project" value="UniProtKB-EC"/>
</dbReference>
<proteinExistence type="predicted"/>
<dbReference type="PANTHER" id="PTHR13036:SF0">
    <property type="entry name" value="CHITOBIOSYLDIPHOSPHODOLICHOL BETA-MANNOSYLTRANSFERASE"/>
    <property type="match status" value="1"/>
</dbReference>
<keyword evidence="10 12" id="KW-0472">Membrane</keyword>
<keyword evidence="8" id="KW-0256">Endoplasmic reticulum</keyword>
<dbReference type="FunFam" id="3.40.50.2000:FF:000162">
    <property type="entry name" value="Beta-1,4-mannosyltransferase (Alg1), putative"/>
    <property type="match status" value="1"/>
</dbReference>
<reference evidence="13" key="1">
    <citation type="submission" date="2021-01" db="EMBL/GenBank/DDBJ databases">
        <title>Chromosome-level genome assembly of a human fungal pathogen reveals clustering of transcriptionally co-regulated genes.</title>
        <authorList>
            <person name="Voorhies M."/>
            <person name="Cohen S."/>
            <person name="Shea T.P."/>
            <person name="Petrus S."/>
            <person name="Munoz J.F."/>
            <person name="Poplawski S."/>
            <person name="Goldman W.E."/>
            <person name="Michael T."/>
            <person name="Cuomo C.A."/>
            <person name="Sil A."/>
            <person name="Beyhan S."/>
        </authorList>
    </citation>
    <scope>NUCLEOTIDE SEQUENCE</scope>
    <source>
        <strain evidence="13">WU24</strain>
    </source>
</reference>
<evidence type="ECO:0000256" key="1">
    <source>
        <dbReference type="ARBA" id="ARBA00004389"/>
    </source>
</evidence>
<feature type="transmembrane region" description="Helical" evidence="12">
    <location>
        <begin position="67"/>
        <end position="96"/>
    </location>
</feature>
<evidence type="ECO:0000256" key="2">
    <source>
        <dbReference type="ARBA" id="ARBA00004922"/>
    </source>
</evidence>
<evidence type="ECO:0000256" key="6">
    <source>
        <dbReference type="ARBA" id="ARBA00022679"/>
    </source>
</evidence>
<dbReference type="Pfam" id="PF13692">
    <property type="entry name" value="Glyco_trans_1_4"/>
    <property type="match status" value="1"/>
</dbReference>
<evidence type="ECO:0000313" key="14">
    <source>
        <dbReference type="Proteomes" id="UP000663671"/>
    </source>
</evidence>
<dbReference type="Proteomes" id="UP000663671">
    <property type="component" value="Chromosome 6"/>
</dbReference>
<dbReference type="OrthoDB" id="614844at2759"/>
<dbReference type="AlphaFoldDB" id="A0A8A1MJ55"/>
<keyword evidence="9 12" id="KW-1133">Transmembrane helix</keyword>
<dbReference type="VEuPathDB" id="FungiDB:I7I51_02703"/>
<keyword evidence="5 13" id="KW-0328">Glycosyltransferase</keyword>
<evidence type="ECO:0000256" key="4">
    <source>
        <dbReference type="ARBA" id="ARBA00015841"/>
    </source>
</evidence>
<evidence type="ECO:0000313" key="13">
    <source>
        <dbReference type="EMBL" id="QSS66516.1"/>
    </source>
</evidence>
<dbReference type="GO" id="GO:0005789">
    <property type="term" value="C:endoplasmic reticulum membrane"/>
    <property type="evidence" value="ECO:0007669"/>
    <property type="project" value="UniProtKB-SubCell"/>
</dbReference>
<comment type="function">
    <text evidence="11">Participates in the formation of the lipid-linked precursor oligosaccharide for N-glycosylation. Involved in assembling the dolichol-pyrophosphate-GlcNAc(2)-Man(5) intermediate on the cytoplasmic surface of the ER.</text>
</comment>
<evidence type="ECO:0000256" key="3">
    <source>
        <dbReference type="ARBA" id="ARBA00012611"/>
    </source>
</evidence>
<name>A0A8A1MJ55_AJECA</name>
<comment type="subcellular location">
    <subcellularLocation>
        <location evidence="1">Endoplasmic reticulum membrane</location>
        <topology evidence="1">Single-pass membrane protein</topology>
    </subcellularLocation>
</comment>
<sequence>MPRSRADLLGTERNINLPIRLHIASGESIARSSLSCLSGSSGRVVLEYGCLAHGDYLCLFLDEAYEFVLLLAVMFLVIVAGVLLSLAISIPVLIFISPFRYGRNIPTSPGFPSKFKEPIKEPPSVQIVVLGDIGRSPRMQYHALSFAKHGGIVSIIGHAVVAQVVCQLRKTNLVIDWHNFGYSILALKLGDGHPMVKINKSHESTFGRFSSAHFCVSNAMARRLRDDLKIITPILVLHDRPQSCFQPFRNDEQKYAFLSSLSETAEFVGDLRAGTCRLLVSSTSWTPDEDFSILIDALCRYSAIASTRNLSLPRLGVIITGKGPQQQMYLSRIAKLRAQGKLENVKIKTAWLSLEEYAQLLASVSLGVCLHTSSSGVDLPMKVVDMFGAGLPVVGWNKYEAWPELVSQGVNGLGFGSTDELVTHLVDLFGGTEEKLSLLRQGALQESERRWDDEWDPVAGKLFGLPYNP</sequence>
<evidence type="ECO:0000256" key="11">
    <source>
        <dbReference type="ARBA" id="ARBA00024899"/>
    </source>
</evidence>
<evidence type="ECO:0000256" key="9">
    <source>
        <dbReference type="ARBA" id="ARBA00022989"/>
    </source>
</evidence>
<protein>
    <recommendedName>
        <fullName evidence="4">Chitobiosyldiphosphodolichol beta-mannosyltransferase</fullName>
        <ecNumber evidence="3">2.4.1.142</ecNumber>
    </recommendedName>
</protein>